<accession>A0A814NJI6</accession>
<dbReference type="EMBL" id="CAJNOL010001142">
    <property type="protein sequence ID" value="CAF1297008.1"/>
    <property type="molecule type" value="Genomic_DNA"/>
</dbReference>
<feature type="signal peptide" evidence="1">
    <location>
        <begin position="1"/>
        <end position="24"/>
    </location>
</feature>
<evidence type="ECO:0000256" key="1">
    <source>
        <dbReference type="SAM" id="SignalP"/>
    </source>
</evidence>
<evidence type="ECO:0000313" key="2">
    <source>
        <dbReference type="EMBL" id="CAF1093849.1"/>
    </source>
</evidence>
<evidence type="ECO:0000313" key="6">
    <source>
        <dbReference type="Proteomes" id="UP000663870"/>
    </source>
</evidence>
<keyword evidence="1" id="KW-0732">Signal</keyword>
<keyword evidence="6" id="KW-1185">Reference proteome</keyword>
<evidence type="ECO:0000313" key="4">
    <source>
        <dbReference type="EMBL" id="CAF1297008.1"/>
    </source>
</evidence>
<dbReference type="Proteomes" id="UP000663854">
    <property type="component" value="Unassembled WGS sequence"/>
</dbReference>
<feature type="chain" id="PRO_5035601986" evidence="1">
    <location>
        <begin position="25"/>
        <end position="131"/>
    </location>
</feature>
<dbReference type="AlphaFoldDB" id="A0A814NJI6"/>
<reference evidence="2" key="1">
    <citation type="submission" date="2021-02" db="EMBL/GenBank/DDBJ databases">
        <authorList>
            <person name="Nowell W R."/>
        </authorList>
    </citation>
    <scope>NUCLEOTIDE SEQUENCE</scope>
</reference>
<comment type="caution">
    <text evidence="2">The sequence shown here is derived from an EMBL/GenBank/DDBJ whole genome shotgun (WGS) entry which is preliminary data.</text>
</comment>
<dbReference type="Proteomes" id="UP000663870">
    <property type="component" value="Unassembled WGS sequence"/>
</dbReference>
<name>A0A814NJI6_9BILA</name>
<organism evidence="2 5">
    <name type="scientific">Rotaria sordida</name>
    <dbReference type="NCBI Taxonomy" id="392033"/>
    <lineage>
        <taxon>Eukaryota</taxon>
        <taxon>Metazoa</taxon>
        <taxon>Spiralia</taxon>
        <taxon>Gnathifera</taxon>
        <taxon>Rotifera</taxon>
        <taxon>Eurotatoria</taxon>
        <taxon>Bdelloidea</taxon>
        <taxon>Philodinida</taxon>
        <taxon>Philodinidae</taxon>
        <taxon>Rotaria</taxon>
    </lineage>
</organism>
<evidence type="ECO:0000313" key="3">
    <source>
        <dbReference type="EMBL" id="CAF1291859.1"/>
    </source>
</evidence>
<gene>
    <name evidence="3" type="ORF">JXQ802_LOCUS29037</name>
    <name evidence="4" type="ORF">JXQ802_LOCUS29295</name>
    <name evidence="2" type="ORF">PYM288_LOCUS19312</name>
</gene>
<dbReference type="EMBL" id="CAJNOH010000638">
    <property type="protein sequence ID" value="CAF1093849.1"/>
    <property type="molecule type" value="Genomic_DNA"/>
</dbReference>
<protein>
    <submittedName>
        <fullName evidence="2">Uncharacterized protein</fullName>
    </submittedName>
</protein>
<proteinExistence type="predicted"/>
<evidence type="ECO:0000313" key="5">
    <source>
        <dbReference type="Proteomes" id="UP000663854"/>
    </source>
</evidence>
<sequence>MNRYFTFQMIFIFFPLIILISGRALYYDELNDDTNTRLTLNEDEDFQSQLPNMLNENDNDNDIDDGNLSFDSYEEKKYHDQQRFTRSGESNTISPHTREAIMDILEKAFNQGWRPNLKHYNPSTRFGRHRR</sequence>
<dbReference type="EMBL" id="CAJNOL010001120">
    <property type="protein sequence ID" value="CAF1291859.1"/>
    <property type="molecule type" value="Genomic_DNA"/>
</dbReference>